<feature type="region of interest" description="Disordered" evidence="6">
    <location>
        <begin position="57"/>
        <end position="77"/>
    </location>
</feature>
<dbReference type="CDD" id="cd01189">
    <property type="entry name" value="INT_ICEBs1_C_like"/>
    <property type="match status" value="1"/>
</dbReference>
<dbReference type="Pfam" id="PF00589">
    <property type="entry name" value="Phage_integrase"/>
    <property type="match status" value="1"/>
</dbReference>
<dbReference type="Proteomes" id="UP000294813">
    <property type="component" value="Unassembled WGS sequence"/>
</dbReference>
<evidence type="ECO:0000256" key="6">
    <source>
        <dbReference type="SAM" id="MobiDB-lite"/>
    </source>
</evidence>
<evidence type="ECO:0000313" key="8">
    <source>
        <dbReference type="EMBL" id="TCP60458.1"/>
    </source>
</evidence>
<dbReference type="GO" id="GO:0003677">
    <property type="term" value="F:DNA binding"/>
    <property type="evidence" value="ECO:0007669"/>
    <property type="project" value="UniProtKB-KW"/>
</dbReference>
<dbReference type="PANTHER" id="PTHR30349:SF41">
    <property type="entry name" value="INTEGRASE_RECOMBINASE PROTEIN MJ0367-RELATED"/>
    <property type="match status" value="1"/>
</dbReference>
<comment type="similarity">
    <text evidence="2">Belongs to the 'phage' integrase family.</text>
</comment>
<dbReference type="Pfam" id="PF14659">
    <property type="entry name" value="Phage_int_SAM_3"/>
    <property type="match status" value="1"/>
</dbReference>
<dbReference type="OrthoDB" id="1818781at2"/>
<dbReference type="EMBL" id="SLXT01000037">
    <property type="protein sequence ID" value="TCP60458.1"/>
    <property type="molecule type" value="Genomic_DNA"/>
</dbReference>
<gene>
    <name evidence="8" type="ORF">EDD73_13718</name>
</gene>
<dbReference type="InterPro" id="IPR004107">
    <property type="entry name" value="Integrase_SAM-like_N"/>
</dbReference>
<dbReference type="InterPro" id="IPR002104">
    <property type="entry name" value="Integrase_catalytic"/>
</dbReference>
<feature type="domain" description="Tyr recombinase" evidence="7">
    <location>
        <begin position="227"/>
        <end position="436"/>
    </location>
</feature>
<dbReference type="PANTHER" id="PTHR30349">
    <property type="entry name" value="PHAGE INTEGRASE-RELATED"/>
    <property type="match status" value="1"/>
</dbReference>
<evidence type="ECO:0000313" key="9">
    <source>
        <dbReference type="Proteomes" id="UP000294813"/>
    </source>
</evidence>
<evidence type="ECO:0000256" key="3">
    <source>
        <dbReference type="ARBA" id="ARBA00022908"/>
    </source>
</evidence>
<dbReference type="SUPFAM" id="SSF56349">
    <property type="entry name" value="DNA breaking-rejoining enzymes"/>
    <property type="match status" value="1"/>
</dbReference>
<comment type="function">
    <text evidence="1">Site-specific tyrosine recombinase, which acts by catalyzing the cutting and rejoining of the recombining DNA molecules.</text>
</comment>
<dbReference type="InterPro" id="IPR013762">
    <property type="entry name" value="Integrase-like_cat_sf"/>
</dbReference>
<name>A0A4R2RDP5_9FIRM</name>
<keyword evidence="4" id="KW-0238">DNA-binding</keyword>
<organism evidence="8 9">
    <name type="scientific">Heliophilum fasciatum</name>
    <dbReference type="NCBI Taxonomy" id="35700"/>
    <lineage>
        <taxon>Bacteria</taxon>
        <taxon>Bacillati</taxon>
        <taxon>Bacillota</taxon>
        <taxon>Clostridia</taxon>
        <taxon>Eubacteriales</taxon>
        <taxon>Heliobacteriaceae</taxon>
        <taxon>Heliophilum</taxon>
    </lineage>
</organism>
<reference evidence="8 9" key="1">
    <citation type="submission" date="2019-03" db="EMBL/GenBank/DDBJ databases">
        <title>Genomic Encyclopedia of Type Strains, Phase IV (KMG-IV): sequencing the most valuable type-strain genomes for metagenomic binning, comparative biology and taxonomic classification.</title>
        <authorList>
            <person name="Goeker M."/>
        </authorList>
    </citation>
    <scope>NUCLEOTIDE SEQUENCE [LARGE SCALE GENOMIC DNA]</scope>
    <source>
        <strain evidence="8 9">DSM 11170</strain>
    </source>
</reference>
<evidence type="ECO:0000256" key="1">
    <source>
        <dbReference type="ARBA" id="ARBA00003283"/>
    </source>
</evidence>
<protein>
    <submittedName>
        <fullName evidence="8">Integrase</fullName>
    </submittedName>
</protein>
<accession>A0A4R2RDP5</accession>
<keyword evidence="9" id="KW-1185">Reference proteome</keyword>
<comment type="caution">
    <text evidence="8">The sequence shown here is derived from an EMBL/GenBank/DDBJ whole genome shotgun (WGS) entry which is preliminary data.</text>
</comment>
<dbReference type="Gene3D" id="1.10.443.10">
    <property type="entry name" value="Intergrase catalytic core"/>
    <property type="match status" value="1"/>
</dbReference>
<dbReference type="AlphaFoldDB" id="A0A4R2RDP5"/>
<dbReference type="GO" id="GO:0015074">
    <property type="term" value="P:DNA integration"/>
    <property type="evidence" value="ECO:0007669"/>
    <property type="project" value="UniProtKB-KW"/>
</dbReference>
<dbReference type="PROSITE" id="PS51898">
    <property type="entry name" value="TYR_RECOMBINASE"/>
    <property type="match status" value="1"/>
</dbReference>
<feature type="compositionally biased region" description="Basic and acidic residues" evidence="6">
    <location>
        <begin position="66"/>
        <end position="77"/>
    </location>
</feature>
<keyword evidence="5" id="KW-0233">DNA recombination</keyword>
<dbReference type="Gene3D" id="1.10.150.130">
    <property type="match status" value="1"/>
</dbReference>
<proteinExistence type="inferred from homology"/>
<dbReference type="InterPro" id="IPR011010">
    <property type="entry name" value="DNA_brk_join_enz"/>
</dbReference>
<evidence type="ECO:0000256" key="2">
    <source>
        <dbReference type="ARBA" id="ARBA00008857"/>
    </source>
</evidence>
<evidence type="ECO:0000256" key="5">
    <source>
        <dbReference type="ARBA" id="ARBA00023172"/>
    </source>
</evidence>
<dbReference type="InterPro" id="IPR010998">
    <property type="entry name" value="Integrase_recombinase_N"/>
</dbReference>
<sequence>MARKKATESDEKTKQVNTTVAVTNDESTYGEGSVYFRASDKMYVAILWDVDPTTGKKKRIPCAGKTPEKAQEKREKKRVELEITRKMIMDGTYTPPKVSSGNNGPVKDITLAEWMPKWLSDYVSISTKISTYTLYETMSRVHIVPTLGSVSLRKLTTGMIQEELIRGKLESGRIRNLKDQKVGKGLSPKSIRHIYNVIRLALAQAVKEGRIDNNPALGVKLPKKRKSITKVLSKQQMDKLLAHVKQSEPRLYAAFYIASRLGLRRGELLGLRWQDVKWEHRYISVEQTVERVNRSDGKGRKTSIEFGTPKTDASAAPIPLPKDVLEVLKNHYIRIKGERLSYGRDYRDNDLITCNLNGTPMCPRQFTRRLEKYLEKAELPRVKLHSLRYFAGANILRMGGSMKHAQTLLRHKDVTTTGNIYLNGCIEMDDLLQLLERDIPTPVEKEKSFRTDSIA</sequence>
<dbReference type="RefSeq" id="WP_131920791.1">
    <property type="nucleotide sequence ID" value="NZ_JAOQNU010000037.1"/>
</dbReference>
<dbReference type="GO" id="GO:0006310">
    <property type="term" value="P:DNA recombination"/>
    <property type="evidence" value="ECO:0007669"/>
    <property type="project" value="UniProtKB-KW"/>
</dbReference>
<evidence type="ECO:0000259" key="7">
    <source>
        <dbReference type="PROSITE" id="PS51898"/>
    </source>
</evidence>
<evidence type="ECO:0000256" key="4">
    <source>
        <dbReference type="ARBA" id="ARBA00023125"/>
    </source>
</evidence>
<dbReference type="InterPro" id="IPR050090">
    <property type="entry name" value="Tyrosine_recombinase_XerCD"/>
</dbReference>
<keyword evidence="3" id="KW-0229">DNA integration</keyword>